<reference evidence="14" key="1">
    <citation type="journal article" date="2020" name="Stud. Mycol.">
        <title>101 Dothideomycetes genomes: a test case for predicting lifestyles and emergence of pathogens.</title>
        <authorList>
            <person name="Haridas S."/>
            <person name="Albert R."/>
            <person name="Binder M."/>
            <person name="Bloem J."/>
            <person name="Labutti K."/>
            <person name="Salamov A."/>
            <person name="Andreopoulos B."/>
            <person name="Baker S."/>
            <person name="Barry K."/>
            <person name="Bills G."/>
            <person name="Bluhm B."/>
            <person name="Cannon C."/>
            <person name="Castanera R."/>
            <person name="Culley D."/>
            <person name="Daum C."/>
            <person name="Ezra D."/>
            <person name="Gonzalez J."/>
            <person name="Henrissat B."/>
            <person name="Kuo A."/>
            <person name="Liang C."/>
            <person name="Lipzen A."/>
            <person name="Lutzoni F."/>
            <person name="Magnuson J."/>
            <person name="Mondo S."/>
            <person name="Nolan M."/>
            <person name="Ohm R."/>
            <person name="Pangilinan J."/>
            <person name="Park H.-J."/>
            <person name="Ramirez L."/>
            <person name="Alfaro M."/>
            <person name="Sun H."/>
            <person name="Tritt A."/>
            <person name="Yoshinaga Y."/>
            <person name="Zwiers L.-H."/>
            <person name="Turgeon B."/>
            <person name="Goodwin S."/>
            <person name="Spatafora J."/>
            <person name="Crous P."/>
            <person name="Grigoriev I."/>
        </authorList>
    </citation>
    <scope>NUCLEOTIDE SEQUENCE</scope>
    <source>
        <strain evidence="14">CBS 269.34</strain>
    </source>
</reference>
<organism evidence="14 15">
    <name type="scientific">Lophium mytilinum</name>
    <dbReference type="NCBI Taxonomy" id="390894"/>
    <lineage>
        <taxon>Eukaryota</taxon>
        <taxon>Fungi</taxon>
        <taxon>Dikarya</taxon>
        <taxon>Ascomycota</taxon>
        <taxon>Pezizomycotina</taxon>
        <taxon>Dothideomycetes</taxon>
        <taxon>Pleosporomycetidae</taxon>
        <taxon>Mytilinidiales</taxon>
        <taxon>Mytilinidiaceae</taxon>
        <taxon>Lophium</taxon>
    </lineage>
</organism>
<dbReference type="InterPro" id="IPR041634">
    <property type="entry name" value="Nup188_C"/>
</dbReference>
<dbReference type="GO" id="GO:0051028">
    <property type="term" value="P:mRNA transport"/>
    <property type="evidence" value="ECO:0007669"/>
    <property type="project" value="UniProtKB-KW"/>
</dbReference>
<evidence type="ECO:0000259" key="11">
    <source>
        <dbReference type="Pfam" id="PF10487"/>
    </source>
</evidence>
<dbReference type="Pfam" id="PF18378">
    <property type="entry name" value="Nup188_C"/>
    <property type="match status" value="1"/>
</dbReference>
<evidence type="ECO:0000256" key="6">
    <source>
        <dbReference type="ARBA" id="ARBA00023132"/>
    </source>
</evidence>
<dbReference type="PANTHER" id="PTHR31431:SF1">
    <property type="entry name" value="NUCLEOPORIN NUP188"/>
    <property type="match status" value="1"/>
</dbReference>
<dbReference type="Gene3D" id="1.25.10.70">
    <property type="match status" value="1"/>
</dbReference>
<dbReference type="PANTHER" id="PTHR31431">
    <property type="entry name" value="NUCLEOPORIN NUP188 HOMOLOG"/>
    <property type="match status" value="1"/>
</dbReference>
<dbReference type="Pfam" id="PF21093">
    <property type="entry name" value="Nup188_N-subdom_III"/>
    <property type="match status" value="1"/>
</dbReference>
<dbReference type="EMBL" id="MU004181">
    <property type="protein sequence ID" value="KAF2502309.1"/>
    <property type="molecule type" value="Genomic_DNA"/>
</dbReference>
<comment type="similarity">
    <text evidence="8">Belongs to the Nup188 family.</text>
</comment>
<evidence type="ECO:0000256" key="7">
    <source>
        <dbReference type="ARBA" id="ARBA00023242"/>
    </source>
</evidence>
<feature type="domain" description="Nucleoporin Nup188 N-terminal" evidence="11">
    <location>
        <begin position="270"/>
        <end position="451"/>
    </location>
</feature>
<evidence type="ECO:0000256" key="10">
    <source>
        <dbReference type="SAM" id="MobiDB-lite"/>
    </source>
</evidence>
<keyword evidence="6" id="KW-0906">Nuclear pore complex</keyword>
<dbReference type="InterPro" id="IPR018864">
    <property type="entry name" value="Nucleoporin_Nup188_N"/>
</dbReference>
<keyword evidence="7" id="KW-0539">Nucleus</keyword>
<keyword evidence="5" id="KW-0811">Translocation</keyword>
<keyword evidence="15" id="KW-1185">Reference proteome</keyword>
<keyword evidence="3" id="KW-0509">mRNA transport</keyword>
<comment type="subcellular location">
    <subcellularLocation>
        <location evidence="1">Nucleus</location>
        <location evidence="1">Nuclear pore complex</location>
    </subcellularLocation>
</comment>
<sequence>MAPIETPDVFFPSLAECFSGEKHLLSWKAVYAALCDPGNALCDPGNAAQNQVLRSFLTDRTSVLILSHPLAPYKGPSPGAKGKFETETAAINVTPSPNGHYNIDEIKEDALWLSGVAKIDEVSALRTVVLEWQIRPTLQLLNGFTEEETISVQDAAGSSNLGASTFWANSSILAAPVGATAQSTSLFNSREQRQLRLLDLHVSEKAHILRVSQILICRAAPEDLRSIKTTQQRSGGGKSTSKRTWVEEVGETILQLQRKARESASPQQDPLFAYIDAVQSRLEAMEQGSGWQIPESIQSPAEETWNTYQVVEIVHILHLLFTHVDIFTENLPTGDAALKWFKFMDKWSFFAQIPFNLPGQISLVPLMQLFVATISLAILKIPQALEHLESERFGLDGSSAYISQPGCLRELSGIFRTTELPSPASPVILAWGTLGFALRCLVSDIVFERENRIATDGVDLSSGTSPLEDAGSAIDDRENPDESPTTQSLAEYAANTGVCSLVAELAQMVTSTFGTRTDILTADRQRKTLLDLFRACLGLKLVRYSPDVIWATLAIMSPRQSSWDWLESNPDTRRDPIVDYVLSDIDVLSPSLILESQYRYPYETVPLMKFCSVIAQSLQGDTLKQDIIGELLTNVTNFSQSMRKHFDDYESIREELNENWIALKSDLPLFQKIRTKQRRITASNQPQNHVQFEDEMYIPQGTAGQVVDNSVQPFVASWQYRHSALKYLAVLLSTFMTGTGYVEHATEDRTSLDNASEIIGLFADLLDCSIKAAETSSDGEELSEALLEHLNIKSDRTEDTVSVVFAIFEQELQHQCEQPGVEGSLDLLVNCTHFIHAMVSISPDRVWPWLARSRLLEVGTTGGSLAKILVGSEIVLGHYDFLLGSIRLFQALIEDAVTQCVKRKPGKKAVTRFGSAPAISGTSEKSMSSTLLIFGRTLTGIFEGASSWRYTQIDQKLGINILLSDAFDTILKYVYGLDNDDKLSDVEEEKPPYNDKKFLQKLVVVLEPIAEYLVDLFLSTSKNDLPTNPIIGVFIAMSDIQPTSILTKSNQTWTRQTRSALQFSDTLIRIGMQLGRTGTHFEHQLFKAAPLLARLYAIDEAYRSPVVILLESLVRSAARSDGEPPSLLGHLGPGTAKCFLQIVSTLDQPFKSAAVEIDIWRLLSAVVSCKQQWLAIYLLTGNTPKESLKHEGNAASNTRSKALFTLALDELSKVDVSNPQRTIAMLEFVILAQNTWPWAMSSLRSHQTIVPGLLAFLKTLRTQEIRNETEIRIIEKSNENKIAALITEFLAMYLHIARQLGDFSLLGNIVASLGYLENCGVSIPAYNASLHANLKNNLKEKFKGTGVYLVCFKKTELISSQLGRDFFYDVSFAEKLLGFDPSWRNGYEAEFRTANANLSLVESQILLLKGWKLLASELSNLVAKDTRLERTLITVARDCLLANADSSLPEQLFGRLMTQRVEFAFVLIQKLANAKVQDEAARKLFITVWAAVTSMRPNFETALVDKQSDYYRSLLRVLFLSLRFLLPTSASPEITDLRKSLARTGKRHHNALVNDVPLTLLEILAESVAKGFHGLANQLHEDKDSCSPSDFVLLTGLLQTILGLPEMRLHQSEAALLFQNHNTSRYATSLFSWSDQLAKDRDPIYGELSILFLLELSSMPIMAENLAVDGVLSRLNAANVINYYRRPYGMGPFDDPPRLFSIWARGILPLCLNLLDAVGAPIAAEVATFLNQFPTQLARASACLNSRNVPTAANPNAGRITLGMASEAHSLALITLVLDQLRESAATVGIIASDVPELDWDKAIVKEDIEEWMAGRRGLRDRIAPTNEREVALAGMSSQRDGAENVLEERVAAEFEAALDCLGFSGS</sequence>
<dbReference type="GO" id="GO:0006405">
    <property type="term" value="P:RNA export from nucleus"/>
    <property type="evidence" value="ECO:0007669"/>
    <property type="project" value="TreeGrafter"/>
</dbReference>
<evidence type="ECO:0000256" key="4">
    <source>
        <dbReference type="ARBA" id="ARBA00022927"/>
    </source>
</evidence>
<evidence type="ECO:0000259" key="12">
    <source>
        <dbReference type="Pfam" id="PF18378"/>
    </source>
</evidence>
<evidence type="ECO:0000313" key="14">
    <source>
        <dbReference type="EMBL" id="KAF2502309.1"/>
    </source>
</evidence>
<feature type="domain" description="Nucleoporin Nup188 N-terminal subdomain III" evidence="13">
    <location>
        <begin position="762"/>
        <end position="1182"/>
    </location>
</feature>
<dbReference type="Proteomes" id="UP000799750">
    <property type="component" value="Unassembled WGS sequence"/>
</dbReference>
<evidence type="ECO:0000313" key="15">
    <source>
        <dbReference type="Proteomes" id="UP000799750"/>
    </source>
</evidence>
<accession>A0A6A6RC97</accession>
<dbReference type="GO" id="GO:0044611">
    <property type="term" value="C:nuclear pore inner ring"/>
    <property type="evidence" value="ECO:0007669"/>
    <property type="project" value="TreeGrafter"/>
</dbReference>
<evidence type="ECO:0000256" key="2">
    <source>
        <dbReference type="ARBA" id="ARBA00022448"/>
    </source>
</evidence>
<name>A0A6A6RC97_9PEZI</name>
<protein>
    <recommendedName>
        <fullName evidence="9">Nucleoporin NUP188</fullName>
    </recommendedName>
</protein>
<feature type="region of interest" description="Disordered" evidence="10">
    <location>
        <begin position="458"/>
        <end position="486"/>
    </location>
</feature>
<dbReference type="GO" id="GO:0017056">
    <property type="term" value="F:structural constituent of nuclear pore"/>
    <property type="evidence" value="ECO:0007669"/>
    <property type="project" value="InterPro"/>
</dbReference>
<dbReference type="Pfam" id="PF21094">
    <property type="entry name" value="Nup188_SH3-like"/>
    <property type="match status" value="1"/>
</dbReference>
<dbReference type="OrthoDB" id="102511at2759"/>
<keyword evidence="4" id="KW-0653">Protein transport</keyword>
<evidence type="ECO:0000259" key="13">
    <source>
        <dbReference type="Pfam" id="PF21093"/>
    </source>
</evidence>
<evidence type="ECO:0000256" key="5">
    <source>
        <dbReference type="ARBA" id="ARBA00023010"/>
    </source>
</evidence>
<dbReference type="GO" id="GO:0006606">
    <property type="term" value="P:protein import into nucleus"/>
    <property type="evidence" value="ECO:0007669"/>
    <property type="project" value="TreeGrafter"/>
</dbReference>
<evidence type="ECO:0000256" key="8">
    <source>
        <dbReference type="ARBA" id="ARBA00038387"/>
    </source>
</evidence>
<feature type="domain" description="Nuclear pore protein Nup188 C-terminal" evidence="12">
    <location>
        <begin position="1484"/>
        <end position="1862"/>
    </location>
</feature>
<dbReference type="InterPro" id="IPR044840">
    <property type="entry name" value="Nup188"/>
</dbReference>
<evidence type="ECO:0000256" key="1">
    <source>
        <dbReference type="ARBA" id="ARBA00004567"/>
    </source>
</evidence>
<evidence type="ECO:0000256" key="3">
    <source>
        <dbReference type="ARBA" id="ARBA00022816"/>
    </source>
</evidence>
<dbReference type="InterPro" id="IPR048883">
    <property type="entry name" value="Nup188_N-subdom_III"/>
</dbReference>
<gene>
    <name evidence="14" type="ORF">BU16DRAFT_611989</name>
</gene>
<dbReference type="Pfam" id="PF10487">
    <property type="entry name" value="Nup188_N"/>
    <property type="match status" value="1"/>
</dbReference>
<evidence type="ECO:0000256" key="9">
    <source>
        <dbReference type="ARBA" id="ARBA00040174"/>
    </source>
</evidence>
<proteinExistence type="inferred from homology"/>
<keyword evidence="2" id="KW-0813">Transport</keyword>